<dbReference type="SUPFAM" id="SSF81321">
    <property type="entry name" value="Family A G protein-coupled receptor-like"/>
    <property type="match status" value="1"/>
</dbReference>
<proteinExistence type="inferred from homology"/>
<feature type="transmembrane region" description="Helical" evidence="11">
    <location>
        <begin position="61"/>
        <end position="84"/>
    </location>
</feature>
<dbReference type="PANTHER" id="PTHR28286:SF2">
    <property type="entry name" value="BACTERIORHODOPSIN _OPSIN, NOPA (EUROFUNG)"/>
    <property type="match status" value="1"/>
</dbReference>
<feature type="transmembrane region" description="Helical" evidence="11">
    <location>
        <begin position="29"/>
        <end position="49"/>
    </location>
</feature>
<keyword evidence="8" id="KW-0157">Chromophore</keyword>
<keyword evidence="10" id="KW-0675">Receptor</keyword>
<evidence type="ECO:0000256" key="9">
    <source>
        <dbReference type="ARBA" id="ARBA00023136"/>
    </source>
</evidence>
<evidence type="ECO:0000256" key="11">
    <source>
        <dbReference type="SAM" id="Phobius"/>
    </source>
</evidence>
<dbReference type="SMART" id="SM01021">
    <property type="entry name" value="Bac_rhodopsin"/>
    <property type="match status" value="1"/>
</dbReference>
<feature type="transmembrane region" description="Helical" evidence="11">
    <location>
        <begin position="237"/>
        <end position="257"/>
    </location>
</feature>
<dbReference type="Gene3D" id="1.20.1070.10">
    <property type="entry name" value="Rhodopsin 7-helix transmembrane proteins"/>
    <property type="match status" value="1"/>
</dbReference>
<evidence type="ECO:0000256" key="8">
    <source>
        <dbReference type="ARBA" id="ARBA00022991"/>
    </source>
</evidence>
<evidence type="ECO:0000256" key="7">
    <source>
        <dbReference type="ARBA" id="ARBA00022989"/>
    </source>
</evidence>
<keyword evidence="6" id="KW-0681">Retinal protein</keyword>
<evidence type="ECO:0000256" key="10">
    <source>
        <dbReference type="ARBA" id="ARBA00023170"/>
    </source>
</evidence>
<keyword evidence="9 11" id="KW-0472">Membrane</keyword>
<dbReference type="Pfam" id="PF01036">
    <property type="entry name" value="Bac_rhodopsin"/>
    <property type="match status" value="1"/>
</dbReference>
<dbReference type="RefSeq" id="WP_345583699.1">
    <property type="nucleotide sequence ID" value="NZ_BAAAXF010000071.1"/>
</dbReference>
<dbReference type="PANTHER" id="PTHR28286">
    <property type="match status" value="1"/>
</dbReference>
<feature type="transmembrane region" description="Helical" evidence="11">
    <location>
        <begin position="137"/>
        <end position="159"/>
    </location>
</feature>
<evidence type="ECO:0008006" key="14">
    <source>
        <dbReference type="Google" id="ProtNLM"/>
    </source>
</evidence>
<comment type="subcellular location">
    <subcellularLocation>
        <location evidence="1">Membrane</location>
        <topology evidence="1">Multi-pass membrane protein</topology>
    </subcellularLocation>
</comment>
<comment type="similarity">
    <text evidence="2">Belongs to the archaeal/bacterial/fungal opsin family.</text>
</comment>
<keyword evidence="3" id="KW-0600">Photoreceptor protein</keyword>
<keyword evidence="13" id="KW-1185">Reference proteome</keyword>
<organism evidence="12 13">
    <name type="scientific">Streptomyces prasinosporus</name>
    <dbReference type="NCBI Taxonomy" id="68256"/>
    <lineage>
        <taxon>Bacteria</taxon>
        <taxon>Bacillati</taxon>
        <taxon>Actinomycetota</taxon>
        <taxon>Actinomycetes</taxon>
        <taxon>Kitasatosporales</taxon>
        <taxon>Streptomycetaceae</taxon>
        <taxon>Streptomyces</taxon>
        <taxon>Streptomyces albogriseolus group</taxon>
    </lineage>
</organism>
<dbReference type="Proteomes" id="UP001501455">
    <property type="component" value="Unassembled WGS sequence"/>
</dbReference>
<sequence length="323" mass="34269">MTPIDAVAAPPGRGEFTGTLIYTVGEYNMIQYSLAVAAFAMLAGFIYAISTRNDVSPRYRGAGIASALVHAVAFLAYVALLISWRTSYTLRDGLYVPAGTSAFDGGLRYADWSVTVPLLAVELLTVCAVAGKRLFTLRALAIASAFLMIVTGFLGAQVVDAGTRVLWLAVWAAVSTVFFLVLYAVLGKAVLDSVRELPSGTATTLKRATIMLFSVFGAYPLIYLVQQSVGAESDLVAWAMVTQLGLCAADVVAKVGFGAMIHKVAKMRTAEDVRSGTETHPEEVWISSVKQAEAWPPVAAALTGHSAHPAPVQISDGNGHRPR</sequence>
<keyword evidence="5 11" id="KW-0812">Transmembrane</keyword>
<feature type="transmembrane region" description="Helical" evidence="11">
    <location>
        <begin position="165"/>
        <end position="186"/>
    </location>
</feature>
<evidence type="ECO:0000256" key="2">
    <source>
        <dbReference type="ARBA" id="ARBA00008130"/>
    </source>
</evidence>
<keyword evidence="4" id="KW-0716">Sensory transduction</keyword>
<name>A0ABP6U7T2_9ACTN</name>
<evidence type="ECO:0000256" key="1">
    <source>
        <dbReference type="ARBA" id="ARBA00004141"/>
    </source>
</evidence>
<dbReference type="EMBL" id="BAAAXF010000071">
    <property type="protein sequence ID" value="GAA3502767.1"/>
    <property type="molecule type" value="Genomic_DNA"/>
</dbReference>
<gene>
    <name evidence="12" type="ORF">GCM10019016_098760</name>
</gene>
<reference evidence="13" key="1">
    <citation type="journal article" date="2019" name="Int. J. Syst. Evol. Microbiol.">
        <title>The Global Catalogue of Microorganisms (GCM) 10K type strain sequencing project: providing services to taxonomists for standard genome sequencing and annotation.</title>
        <authorList>
            <consortium name="The Broad Institute Genomics Platform"/>
            <consortium name="The Broad Institute Genome Sequencing Center for Infectious Disease"/>
            <person name="Wu L."/>
            <person name="Ma J."/>
        </authorList>
    </citation>
    <scope>NUCLEOTIDE SEQUENCE [LARGE SCALE GENOMIC DNA]</scope>
    <source>
        <strain evidence="13">JCM 4816</strain>
    </source>
</reference>
<feature type="transmembrane region" description="Helical" evidence="11">
    <location>
        <begin position="112"/>
        <end position="130"/>
    </location>
</feature>
<dbReference type="InterPro" id="IPR001425">
    <property type="entry name" value="Arc/bac/fun_rhodopsins"/>
</dbReference>
<keyword evidence="7 11" id="KW-1133">Transmembrane helix</keyword>
<evidence type="ECO:0000313" key="13">
    <source>
        <dbReference type="Proteomes" id="UP001501455"/>
    </source>
</evidence>
<protein>
    <recommendedName>
        <fullName evidence="14">Rhodopsin</fullName>
    </recommendedName>
</protein>
<accession>A0ABP6U7T2</accession>
<evidence type="ECO:0000256" key="6">
    <source>
        <dbReference type="ARBA" id="ARBA00022925"/>
    </source>
</evidence>
<evidence type="ECO:0000313" key="12">
    <source>
        <dbReference type="EMBL" id="GAA3502767.1"/>
    </source>
</evidence>
<feature type="transmembrane region" description="Helical" evidence="11">
    <location>
        <begin position="207"/>
        <end position="225"/>
    </location>
</feature>
<evidence type="ECO:0000256" key="4">
    <source>
        <dbReference type="ARBA" id="ARBA00022606"/>
    </source>
</evidence>
<evidence type="ECO:0000256" key="3">
    <source>
        <dbReference type="ARBA" id="ARBA00022543"/>
    </source>
</evidence>
<dbReference type="PRINTS" id="PR00251">
    <property type="entry name" value="BACTRLOPSIN"/>
</dbReference>
<evidence type="ECO:0000256" key="5">
    <source>
        <dbReference type="ARBA" id="ARBA00022692"/>
    </source>
</evidence>
<comment type="caution">
    <text evidence="12">The sequence shown here is derived from an EMBL/GenBank/DDBJ whole genome shotgun (WGS) entry which is preliminary data.</text>
</comment>